<dbReference type="AlphaFoldDB" id="S0G2Y6"/>
<dbReference type="EMBL" id="APJX01000004">
    <property type="protein sequence ID" value="EMS79824.1"/>
    <property type="molecule type" value="Genomic_DNA"/>
</dbReference>
<dbReference type="InterPro" id="IPR036465">
    <property type="entry name" value="vWFA_dom_sf"/>
</dbReference>
<accession>S0G2Y6</accession>
<organism evidence="2 3">
    <name type="scientific">Desulfotignum phosphitoxidans DSM 13687</name>
    <dbReference type="NCBI Taxonomy" id="1286635"/>
    <lineage>
        <taxon>Bacteria</taxon>
        <taxon>Pseudomonadati</taxon>
        <taxon>Thermodesulfobacteriota</taxon>
        <taxon>Desulfobacteria</taxon>
        <taxon>Desulfobacterales</taxon>
        <taxon>Desulfobacteraceae</taxon>
        <taxon>Desulfotignum</taxon>
    </lineage>
</organism>
<reference evidence="2 3" key="1">
    <citation type="journal article" date="2013" name="Genome Announc.">
        <title>Draft Genome Sequence of Desulfotignum phosphitoxidans DSM 13687 Strain FiPS-3.</title>
        <authorList>
            <person name="Poehlein A."/>
            <person name="Daniel R."/>
            <person name="Simeonova D.D."/>
        </authorList>
    </citation>
    <scope>NUCLEOTIDE SEQUENCE [LARGE SCALE GENOMIC DNA]</scope>
    <source>
        <strain evidence="2 3">DSM 13687</strain>
    </source>
</reference>
<feature type="domain" description="VWFA" evidence="1">
    <location>
        <begin position="399"/>
        <end position="533"/>
    </location>
</feature>
<dbReference type="InterPro" id="IPR002035">
    <property type="entry name" value="VWF_A"/>
</dbReference>
<protein>
    <recommendedName>
        <fullName evidence="1">VWFA domain-containing protein</fullName>
    </recommendedName>
</protein>
<name>S0G2Y6_9BACT</name>
<dbReference type="Pfam" id="PF00092">
    <property type="entry name" value="VWA"/>
    <property type="match status" value="1"/>
</dbReference>
<dbReference type="Gene3D" id="3.40.50.410">
    <property type="entry name" value="von Willebrand factor, type A domain"/>
    <property type="match status" value="1"/>
</dbReference>
<dbReference type="CDD" id="cd00198">
    <property type="entry name" value="vWFA"/>
    <property type="match status" value="1"/>
</dbReference>
<dbReference type="Proteomes" id="UP000014216">
    <property type="component" value="Unassembled WGS sequence"/>
</dbReference>
<evidence type="ECO:0000313" key="3">
    <source>
        <dbReference type="Proteomes" id="UP000014216"/>
    </source>
</evidence>
<dbReference type="SUPFAM" id="SSF53300">
    <property type="entry name" value="vWA-like"/>
    <property type="match status" value="1"/>
</dbReference>
<proteinExistence type="predicted"/>
<evidence type="ECO:0000313" key="2">
    <source>
        <dbReference type="EMBL" id="EMS79824.1"/>
    </source>
</evidence>
<gene>
    <name evidence="2" type="ORF">Dpo_4c03760</name>
</gene>
<sequence>MNTESSKKNRESPQCFKIAEEDGYSEFWRRDKSPVETLELAKLLVSLRKVVSHVGRNAGTVSWKDTIESEIIIDPNPVLGKYPVPASETDKLVGQAIHLAYKNIEMSDYALKLAKSRLNLSFRYMYKFELYFKTCESVYFDNLSNQTILSVYTEKSRKKKIQDALDVTSHPPSLAELFAIWWDIAAQRREARYLEEYTDTSARRLMGQSSLEKFYKKPIRILNNMVPALIQECPKINGVSERCDFRSKLYLSTWEELFAYIKFWPIDNSDVFLQARKQEAQHLKGIKKSLTLPELIFSEKLGKVVKKEISPIKDILKEQMIDSSAVAVEENHIVLPADNYVNKKLLQDLASVFKAVAVRENIYNRGLTSGSIDRRRLYRAHTSGTIFNIKKNEFNLLNDITLIIDATGSMAATNKWEHTQEIFQTLFLAIEKFNKKASLFAYNEVRDRCLLTELYKKGKFYTIQPHGKTASGEILKTLVQRIKSKNKKPIFIHITDGASNWGCPVQEAINLCKENRVLLLTIGVNCSEENQTLLKSEYGKLVQFAKTADQLPGLLRNLLNRGKRTFSQ</sequence>
<comment type="caution">
    <text evidence="2">The sequence shown here is derived from an EMBL/GenBank/DDBJ whole genome shotgun (WGS) entry which is preliminary data.</text>
</comment>
<keyword evidence="3" id="KW-1185">Reference proteome</keyword>
<evidence type="ECO:0000259" key="1">
    <source>
        <dbReference type="Pfam" id="PF00092"/>
    </source>
</evidence>
<dbReference type="PATRIC" id="fig|1286635.3.peg.2428"/>